<dbReference type="InterPro" id="IPR006139">
    <property type="entry name" value="D-isomer_2_OHA_DH_cat_dom"/>
</dbReference>
<dbReference type="EMBL" id="UHDP01000003">
    <property type="protein sequence ID" value="SUM46285.1"/>
    <property type="molecule type" value="Genomic_DNA"/>
</dbReference>
<dbReference type="RefSeq" id="WP_019169389.1">
    <property type="nucleotide sequence ID" value="NZ_CAIB01000246.1"/>
</dbReference>
<name>A0A380G5E2_STAIN</name>
<sequence length="316" mass="36167">MLVVGLMRLGDQEARLQESFPDIDFKFYKHPSELPIDVQQEMDVLISYHQEVNETFIENAPKLKWIAWYATGVNSLPFETLKEKGIQLSNAGGVHAQQLTEFLFAYILDDYKELKEIYAEQQEKVYNRKRVTPSVKDQHILFLGTGKIPQRAAQVAQILGMKTIGLNTTGHTADYFDETYPISNRQQVYEKADIVVNLLPETVDTRYLLTTEDFKVMNPHTLFVNLGRGTIARETDIVNALRNNSIRKAYLDVFEQEPLDSNSELYQLDNVFLTPHISGSHADNKKLATDIFSNNLKSFLNNGELIENKVNIDKGY</sequence>
<dbReference type="Pfam" id="PF00389">
    <property type="entry name" value="2-Hacid_dh"/>
    <property type="match status" value="1"/>
</dbReference>
<gene>
    <name evidence="7" type="primary">ghrB_1</name>
    <name evidence="7" type="ORF">NCTC11048_01296</name>
</gene>
<dbReference type="GO" id="GO:0030267">
    <property type="term" value="F:glyoxylate reductase (NADPH) activity"/>
    <property type="evidence" value="ECO:0007669"/>
    <property type="project" value="UniProtKB-EC"/>
</dbReference>
<reference evidence="7 8" key="1">
    <citation type="submission" date="2018-06" db="EMBL/GenBank/DDBJ databases">
        <authorList>
            <consortium name="Pathogen Informatics"/>
            <person name="Doyle S."/>
        </authorList>
    </citation>
    <scope>NUCLEOTIDE SEQUENCE [LARGE SCALE GENOMIC DNA]</scope>
    <source>
        <strain evidence="8">NCTC 11048</strain>
    </source>
</reference>
<dbReference type="PANTHER" id="PTHR43333">
    <property type="entry name" value="2-HACID_DH_C DOMAIN-CONTAINING PROTEIN"/>
    <property type="match status" value="1"/>
</dbReference>
<dbReference type="STRING" id="1141106.GCA_000308095_00407"/>
<dbReference type="InterPro" id="IPR036291">
    <property type="entry name" value="NAD(P)-bd_dom_sf"/>
</dbReference>
<protein>
    <submittedName>
        <fullName evidence="7">Phosphoglycerate dehydrogenase</fullName>
        <ecNumber evidence="7">1.1.1.79</ecNumber>
    </submittedName>
</protein>
<evidence type="ECO:0000256" key="4">
    <source>
        <dbReference type="RuleBase" id="RU003719"/>
    </source>
</evidence>
<dbReference type="Gene3D" id="3.40.50.720">
    <property type="entry name" value="NAD(P)-binding Rossmann-like Domain"/>
    <property type="match status" value="2"/>
</dbReference>
<dbReference type="Proteomes" id="UP000255549">
    <property type="component" value="Unassembled WGS sequence"/>
</dbReference>
<dbReference type="SUPFAM" id="SSF51735">
    <property type="entry name" value="NAD(P)-binding Rossmann-fold domains"/>
    <property type="match status" value="1"/>
</dbReference>
<proteinExistence type="inferred from homology"/>
<keyword evidence="2 4" id="KW-0560">Oxidoreductase</keyword>
<evidence type="ECO:0000256" key="3">
    <source>
        <dbReference type="ARBA" id="ARBA00023027"/>
    </source>
</evidence>
<evidence type="ECO:0000259" key="6">
    <source>
        <dbReference type="Pfam" id="PF02826"/>
    </source>
</evidence>
<dbReference type="CDD" id="cd12155">
    <property type="entry name" value="PGDH_1"/>
    <property type="match status" value="1"/>
</dbReference>
<organism evidence="7 8">
    <name type="scientific">Staphylococcus intermedius NCTC 11048</name>
    <dbReference type="NCBI Taxonomy" id="1141106"/>
    <lineage>
        <taxon>Bacteria</taxon>
        <taxon>Bacillati</taxon>
        <taxon>Bacillota</taxon>
        <taxon>Bacilli</taxon>
        <taxon>Bacillales</taxon>
        <taxon>Staphylococcaceae</taxon>
        <taxon>Staphylococcus</taxon>
        <taxon>Staphylococcus intermedius group</taxon>
    </lineage>
</organism>
<feature type="domain" description="D-isomer specific 2-hydroxyacid dehydrogenase catalytic" evidence="5">
    <location>
        <begin position="18"/>
        <end position="304"/>
    </location>
</feature>
<keyword evidence="3" id="KW-0520">NAD</keyword>
<dbReference type="SUPFAM" id="SSF52283">
    <property type="entry name" value="Formate/glycerate dehydrogenase catalytic domain-like"/>
    <property type="match status" value="1"/>
</dbReference>
<accession>A0A380G5E2</accession>
<dbReference type="GO" id="GO:0051287">
    <property type="term" value="F:NAD binding"/>
    <property type="evidence" value="ECO:0007669"/>
    <property type="project" value="InterPro"/>
</dbReference>
<keyword evidence="8" id="KW-1185">Reference proteome</keyword>
<comment type="similarity">
    <text evidence="1 4">Belongs to the D-isomer specific 2-hydroxyacid dehydrogenase family.</text>
</comment>
<dbReference type="OrthoDB" id="9805416at2"/>
<dbReference type="InterPro" id="IPR006140">
    <property type="entry name" value="D-isomer_DH_NAD-bd"/>
</dbReference>
<evidence type="ECO:0000313" key="7">
    <source>
        <dbReference type="EMBL" id="SUM46285.1"/>
    </source>
</evidence>
<evidence type="ECO:0000313" key="8">
    <source>
        <dbReference type="Proteomes" id="UP000255549"/>
    </source>
</evidence>
<dbReference type="Pfam" id="PF02826">
    <property type="entry name" value="2-Hacid_dh_C"/>
    <property type="match status" value="1"/>
</dbReference>
<dbReference type="AlphaFoldDB" id="A0A380G5E2"/>
<dbReference type="PANTHER" id="PTHR43333:SF1">
    <property type="entry name" value="D-ISOMER SPECIFIC 2-HYDROXYACID DEHYDROGENASE NAD-BINDING DOMAIN-CONTAINING PROTEIN"/>
    <property type="match status" value="1"/>
</dbReference>
<dbReference type="EC" id="1.1.1.79" evidence="7"/>
<feature type="domain" description="D-isomer specific 2-hydroxyacid dehydrogenase NAD-binding" evidence="6">
    <location>
        <begin position="105"/>
        <end position="278"/>
    </location>
</feature>
<evidence type="ECO:0000256" key="1">
    <source>
        <dbReference type="ARBA" id="ARBA00005854"/>
    </source>
</evidence>
<evidence type="ECO:0000259" key="5">
    <source>
        <dbReference type="Pfam" id="PF00389"/>
    </source>
</evidence>
<evidence type="ECO:0000256" key="2">
    <source>
        <dbReference type="ARBA" id="ARBA00023002"/>
    </source>
</evidence>